<dbReference type="PROSITE" id="PS51257">
    <property type="entry name" value="PROKAR_LIPOPROTEIN"/>
    <property type="match status" value="1"/>
</dbReference>
<dbReference type="PANTHER" id="PTHR40590">
    <property type="entry name" value="CYTOPLASMIC PROTEIN-RELATED"/>
    <property type="match status" value="1"/>
</dbReference>
<proteinExistence type="predicted"/>
<dbReference type="RefSeq" id="WP_421755570.1">
    <property type="nucleotide sequence ID" value="NZ_CACRTO010000017.1"/>
</dbReference>
<dbReference type="EMBL" id="CACRTO010000017">
    <property type="protein sequence ID" value="VYU18053.1"/>
    <property type="molecule type" value="Genomic_DNA"/>
</dbReference>
<evidence type="ECO:0000256" key="1">
    <source>
        <dbReference type="SAM" id="SignalP"/>
    </source>
</evidence>
<keyword evidence="1" id="KW-0732">Signal</keyword>
<organism evidence="2">
    <name type="scientific">Clostridium tertium</name>
    <dbReference type="NCBI Taxonomy" id="1559"/>
    <lineage>
        <taxon>Bacteria</taxon>
        <taxon>Bacillati</taxon>
        <taxon>Bacillota</taxon>
        <taxon>Clostridia</taxon>
        <taxon>Eubacteriales</taxon>
        <taxon>Clostridiaceae</taxon>
        <taxon>Clostridium</taxon>
    </lineage>
</organism>
<dbReference type="Pfam" id="PF01963">
    <property type="entry name" value="TraB_PrgY_gumN"/>
    <property type="match status" value="1"/>
</dbReference>
<evidence type="ECO:0000313" key="2">
    <source>
        <dbReference type="EMBL" id="VYU18053.1"/>
    </source>
</evidence>
<protein>
    <submittedName>
        <fullName evidence="2">TraB family protein</fullName>
    </submittedName>
</protein>
<accession>A0A6N3CX55</accession>
<sequence length="302" mass="34467">MRSILKKLISIVSVLVLSVSTLVGCGASEDKEFLKMPNDKPGLLYKVKDTEVYLFGTQHEANKSSFPLNESIETSLKSSDIFASEQGSDLGNFHLDFNMYKYEEGDNIYNHVSEDGKEIIKNTIDNLKVDEVYLEYTPFIFNAIAIENYKKEKKIKNTTSLDQYLTEMAKENNKEIISLEGGEFQADLMKKFSDFDLEILMIDDLKNLDLSYDSLNEGIKALGEGNEKFFEEYRKDAKNLLSEDGYNMFLFNRDKNMTEKIEDYIKNKDKVFVAVGAVHLVGEDSVVGQLRSKGYEVEKVTN</sequence>
<gene>
    <name evidence="2" type="ORF">CTLFYP3_01678</name>
</gene>
<feature type="chain" id="PRO_5039345653" evidence="1">
    <location>
        <begin position="26"/>
        <end position="302"/>
    </location>
</feature>
<dbReference type="InterPro" id="IPR002816">
    <property type="entry name" value="TraB/PrgY/GumN_fam"/>
</dbReference>
<name>A0A6N3CX55_9CLOT</name>
<reference evidence="2" key="1">
    <citation type="submission" date="2019-11" db="EMBL/GenBank/DDBJ databases">
        <authorList>
            <person name="Feng L."/>
        </authorList>
    </citation>
    <scope>NUCLEOTIDE SEQUENCE</scope>
    <source>
        <strain evidence="2">CTertiumLFYP3</strain>
    </source>
</reference>
<dbReference type="InterPro" id="IPR047111">
    <property type="entry name" value="YbaP-like"/>
</dbReference>
<feature type="signal peptide" evidence="1">
    <location>
        <begin position="1"/>
        <end position="25"/>
    </location>
</feature>
<dbReference type="CDD" id="cd14789">
    <property type="entry name" value="Tiki"/>
    <property type="match status" value="1"/>
</dbReference>
<dbReference type="PANTHER" id="PTHR40590:SF1">
    <property type="entry name" value="CYTOPLASMIC PROTEIN"/>
    <property type="match status" value="1"/>
</dbReference>
<dbReference type="AlphaFoldDB" id="A0A6N3CX55"/>